<organism evidence="1 2">
    <name type="scientific">Geodia barretti</name>
    <name type="common">Barrett's horny sponge</name>
    <dbReference type="NCBI Taxonomy" id="519541"/>
    <lineage>
        <taxon>Eukaryota</taxon>
        <taxon>Metazoa</taxon>
        <taxon>Porifera</taxon>
        <taxon>Demospongiae</taxon>
        <taxon>Heteroscleromorpha</taxon>
        <taxon>Tetractinellida</taxon>
        <taxon>Astrophorina</taxon>
        <taxon>Geodiidae</taxon>
        <taxon>Geodia</taxon>
    </lineage>
</organism>
<dbReference type="AlphaFoldDB" id="A0AA35R336"/>
<name>A0AA35R336_GEOBA</name>
<proteinExistence type="predicted"/>
<feature type="non-terminal residue" evidence="1">
    <location>
        <position position="1"/>
    </location>
</feature>
<dbReference type="EMBL" id="CASHTH010000457">
    <property type="protein sequence ID" value="CAI8001984.1"/>
    <property type="molecule type" value="Genomic_DNA"/>
</dbReference>
<evidence type="ECO:0000313" key="1">
    <source>
        <dbReference type="EMBL" id="CAI8001984.1"/>
    </source>
</evidence>
<reference evidence="1" key="1">
    <citation type="submission" date="2023-03" db="EMBL/GenBank/DDBJ databases">
        <authorList>
            <person name="Steffen K."/>
            <person name="Cardenas P."/>
        </authorList>
    </citation>
    <scope>NUCLEOTIDE SEQUENCE</scope>
</reference>
<sequence>CVSIPHLTVSSSHTVGCSPCCSLAPVYHQLSLEHGHHKQSSPPHHTSPAVCFYNIINTSTMRQLTCPFKQNNEYNRYCDDKKCPSS</sequence>
<keyword evidence="2" id="KW-1185">Reference proteome</keyword>
<dbReference type="Proteomes" id="UP001174909">
    <property type="component" value="Unassembled WGS sequence"/>
</dbReference>
<accession>A0AA35R336</accession>
<comment type="caution">
    <text evidence="1">The sequence shown here is derived from an EMBL/GenBank/DDBJ whole genome shotgun (WGS) entry which is preliminary data.</text>
</comment>
<evidence type="ECO:0000313" key="2">
    <source>
        <dbReference type="Proteomes" id="UP001174909"/>
    </source>
</evidence>
<feature type="non-terminal residue" evidence="1">
    <location>
        <position position="86"/>
    </location>
</feature>
<protein>
    <submittedName>
        <fullName evidence="1">Uncharacterized protein</fullName>
    </submittedName>
</protein>
<gene>
    <name evidence="1" type="ORF">GBAR_LOCUS3293</name>
</gene>